<accession>A0AAV1ECV4</accession>
<dbReference type="Pfam" id="PF00035">
    <property type="entry name" value="dsrm"/>
    <property type="match status" value="2"/>
</dbReference>
<dbReference type="InterPro" id="IPR014720">
    <property type="entry name" value="dsRBD_dom"/>
</dbReference>
<feature type="domain" description="DRBM" evidence="4">
    <location>
        <begin position="101"/>
        <end position="170"/>
    </location>
</feature>
<dbReference type="PANTHER" id="PTHR11207:SF1">
    <property type="entry name" value="DOUBLE-STRANDED RNA-BINDING PROTEIN 1"/>
    <property type="match status" value="1"/>
</dbReference>
<dbReference type="SUPFAM" id="SSF54768">
    <property type="entry name" value="dsRNA-binding domain-like"/>
    <property type="match status" value="2"/>
</dbReference>
<dbReference type="GO" id="GO:0010468">
    <property type="term" value="P:regulation of gene expression"/>
    <property type="evidence" value="ECO:0007669"/>
    <property type="project" value="TreeGrafter"/>
</dbReference>
<dbReference type="GO" id="GO:0006396">
    <property type="term" value="P:RNA processing"/>
    <property type="evidence" value="ECO:0007669"/>
    <property type="project" value="TreeGrafter"/>
</dbReference>
<gene>
    <name evidence="5" type="ORF">OLC1_LOCUS23587</name>
</gene>
<reference evidence="5" key="1">
    <citation type="submission" date="2023-03" db="EMBL/GenBank/DDBJ databases">
        <authorList>
            <person name="Julca I."/>
        </authorList>
    </citation>
    <scope>NUCLEOTIDE SEQUENCE</scope>
</reference>
<evidence type="ECO:0000256" key="3">
    <source>
        <dbReference type="SAM" id="MobiDB-lite"/>
    </source>
</evidence>
<dbReference type="PANTHER" id="PTHR11207">
    <property type="entry name" value="RIBONUCLEASE III"/>
    <property type="match status" value="1"/>
</dbReference>
<evidence type="ECO:0000313" key="6">
    <source>
        <dbReference type="Proteomes" id="UP001161247"/>
    </source>
</evidence>
<proteinExistence type="predicted"/>
<dbReference type="InterPro" id="IPR044451">
    <property type="entry name" value="AtDRB-like_DSRM_2"/>
</dbReference>
<sequence>MPTNDASQGASNCYLFKSRLQEFAQKLGLPRPVYETVKGGPPHEPTFSSTVILNNVRYDSLSGFHNRKGAEQSAAEVALLQLSKSRTTVESISQPVHETGLCKNLLQEFAQKMNYALPVYHCQKVETPGRGSSYSCTVETGGMKYIGGAAKTKKEAEIKAARTALLAIQANYSSAESSDDDSGDDDLVLTVVPFKKKEPEENTAAVKRKKKHSKKKFKKRKRAKDNRGQNKGDESLPVDDNVGPGDLNGGSVVQPSDYKVLPAEVADSICPVEDNVGSADINSGSVFKATDFVVLSAEDTDPKSHVEDNVELGDINGGSHVKATNFEVLPAEIMHSKCIAADNVRPGDINSGVVKSTDFEALPVGVENSSFPDVGVDSIPYWNWNAYSYPNINPYNHGAVGSYPCNSDDAATLICKGDFHPEPANCGGNRLVSCVEDIGEGSLDGLFEDLTP</sequence>
<dbReference type="GO" id="GO:0004525">
    <property type="term" value="F:ribonuclease III activity"/>
    <property type="evidence" value="ECO:0007669"/>
    <property type="project" value="TreeGrafter"/>
</dbReference>
<evidence type="ECO:0000256" key="1">
    <source>
        <dbReference type="ARBA" id="ARBA00022884"/>
    </source>
</evidence>
<evidence type="ECO:0000256" key="2">
    <source>
        <dbReference type="PROSITE-ProRule" id="PRU00266"/>
    </source>
</evidence>
<dbReference type="EMBL" id="OX459126">
    <property type="protein sequence ID" value="CAI9117538.1"/>
    <property type="molecule type" value="Genomic_DNA"/>
</dbReference>
<dbReference type="CDD" id="cd19908">
    <property type="entry name" value="DSRM_AtDRB-like_rpt2"/>
    <property type="match status" value="1"/>
</dbReference>
<name>A0AAV1ECV4_OLDCO</name>
<dbReference type="AlphaFoldDB" id="A0AAV1ECV4"/>
<dbReference type="SMART" id="SM00358">
    <property type="entry name" value="DSRM"/>
    <property type="match status" value="2"/>
</dbReference>
<dbReference type="GO" id="GO:0005634">
    <property type="term" value="C:nucleus"/>
    <property type="evidence" value="ECO:0007669"/>
    <property type="project" value="TreeGrafter"/>
</dbReference>
<feature type="region of interest" description="Disordered" evidence="3">
    <location>
        <begin position="199"/>
        <end position="254"/>
    </location>
</feature>
<evidence type="ECO:0000313" key="5">
    <source>
        <dbReference type="EMBL" id="CAI9117538.1"/>
    </source>
</evidence>
<dbReference type="PROSITE" id="PS50137">
    <property type="entry name" value="DS_RBD"/>
    <property type="match status" value="2"/>
</dbReference>
<dbReference type="GO" id="GO:0003725">
    <property type="term" value="F:double-stranded RNA binding"/>
    <property type="evidence" value="ECO:0007669"/>
    <property type="project" value="InterPro"/>
</dbReference>
<protein>
    <submittedName>
        <fullName evidence="5">OLC1v1018940C3</fullName>
    </submittedName>
</protein>
<feature type="compositionally biased region" description="Basic residues" evidence="3">
    <location>
        <begin position="206"/>
        <end position="224"/>
    </location>
</feature>
<dbReference type="Proteomes" id="UP001161247">
    <property type="component" value="Chromosome 9"/>
</dbReference>
<evidence type="ECO:0000259" key="4">
    <source>
        <dbReference type="PROSITE" id="PS50137"/>
    </source>
</evidence>
<dbReference type="Gene3D" id="3.30.160.20">
    <property type="match status" value="2"/>
</dbReference>
<keyword evidence="6" id="KW-1185">Reference proteome</keyword>
<keyword evidence="1 2" id="KW-0694">RNA-binding</keyword>
<organism evidence="5 6">
    <name type="scientific">Oldenlandia corymbosa var. corymbosa</name>
    <dbReference type="NCBI Taxonomy" id="529605"/>
    <lineage>
        <taxon>Eukaryota</taxon>
        <taxon>Viridiplantae</taxon>
        <taxon>Streptophyta</taxon>
        <taxon>Embryophyta</taxon>
        <taxon>Tracheophyta</taxon>
        <taxon>Spermatophyta</taxon>
        <taxon>Magnoliopsida</taxon>
        <taxon>eudicotyledons</taxon>
        <taxon>Gunneridae</taxon>
        <taxon>Pentapetalae</taxon>
        <taxon>asterids</taxon>
        <taxon>lamiids</taxon>
        <taxon>Gentianales</taxon>
        <taxon>Rubiaceae</taxon>
        <taxon>Rubioideae</taxon>
        <taxon>Spermacoceae</taxon>
        <taxon>Hedyotis-Oldenlandia complex</taxon>
        <taxon>Oldenlandia</taxon>
    </lineage>
</organism>
<feature type="compositionally biased region" description="Basic and acidic residues" evidence="3">
    <location>
        <begin position="225"/>
        <end position="234"/>
    </location>
</feature>
<feature type="domain" description="DRBM" evidence="4">
    <location>
        <begin position="15"/>
        <end position="84"/>
    </location>
</feature>